<dbReference type="InterPro" id="IPR006913">
    <property type="entry name" value="CENP-V/GFA"/>
</dbReference>
<dbReference type="RefSeq" id="WP_379957723.1">
    <property type="nucleotide sequence ID" value="NZ_JAUYVI010000005.1"/>
</dbReference>
<proteinExistence type="inferred from homology"/>
<dbReference type="Gene3D" id="3.90.1590.10">
    <property type="entry name" value="glutathione-dependent formaldehyde- activating enzyme (gfa)"/>
    <property type="match status" value="1"/>
</dbReference>
<protein>
    <submittedName>
        <fullName evidence="6">GFA family protein</fullName>
    </submittedName>
</protein>
<dbReference type="PANTHER" id="PTHR33337:SF40">
    <property type="entry name" value="CENP-V_GFA DOMAIN-CONTAINING PROTEIN-RELATED"/>
    <property type="match status" value="1"/>
</dbReference>
<dbReference type="Pfam" id="PF04828">
    <property type="entry name" value="GFA"/>
    <property type="match status" value="1"/>
</dbReference>
<keyword evidence="7" id="KW-1185">Reference proteome</keyword>
<keyword evidence="4" id="KW-0456">Lyase</keyword>
<dbReference type="PANTHER" id="PTHR33337">
    <property type="entry name" value="GFA DOMAIN-CONTAINING PROTEIN"/>
    <property type="match status" value="1"/>
</dbReference>
<dbReference type="InterPro" id="IPR011057">
    <property type="entry name" value="Mss4-like_sf"/>
</dbReference>
<comment type="similarity">
    <text evidence="1">Belongs to the Gfa family.</text>
</comment>
<name>A0ABU0YPE4_9PROT</name>
<evidence type="ECO:0000256" key="2">
    <source>
        <dbReference type="ARBA" id="ARBA00022723"/>
    </source>
</evidence>
<feature type="domain" description="CENP-V/GFA" evidence="5">
    <location>
        <begin position="2"/>
        <end position="119"/>
    </location>
</feature>
<reference evidence="7" key="1">
    <citation type="submission" date="2023-08" db="EMBL/GenBank/DDBJ databases">
        <title>Rhodospirillaceae gen. nov., a novel taxon isolated from the Yangtze River Yuezi River estuary sludge.</title>
        <authorList>
            <person name="Ruan L."/>
        </authorList>
    </citation>
    <scope>NUCLEOTIDE SEQUENCE [LARGE SCALE GENOMIC DNA]</scope>
    <source>
        <strain evidence="7">R-7</strain>
    </source>
</reference>
<keyword evidence="2" id="KW-0479">Metal-binding</keyword>
<evidence type="ECO:0000256" key="4">
    <source>
        <dbReference type="ARBA" id="ARBA00023239"/>
    </source>
</evidence>
<accession>A0ABU0YPE4</accession>
<evidence type="ECO:0000259" key="5">
    <source>
        <dbReference type="PROSITE" id="PS51891"/>
    </source>
</evidence>
<evidence type="ECO:0000256" key="3">
    <source>
        <dbReference type="ARBA" id="ARBA00022833"/>
    </source>
</evidence>
<evidence type="ECO:0000313" key="7">
    <source>
        <dbReference type="Proteomes" id="UP001230156"/>
    </source>
</evidence>
<organism evidence="6 7">
    <name type="scientific">Dongia sedimenti</name>
    <dbReference type="NCBI Taxonomy" id="3064282"/>
    <lineage>
        <taxon>Bacteria</taxon>
        <taxon>Pseudomonadati</taxon>
        <taxon>Pseudomonadota</taxon>
        <taxon>Alphaproteobacteria</taxon>
        <taxon>Rhodospirillales</taxon>
        <taxon>Dongiaceae</taxon>
        <taxon>Dongia</taxon>
    </lineage>
</organism>
<dbReference type="Proteomes" id="UP001230156">
    <property type="component" value="Unassembled WGS sequence"/>
</dbReference>
<dbReference type="SUPFAM" id="SSF51316">
    <property type="entry name" value="Mss4-like"/>
    <property type="match status" value="1"/>
</dbReference>
<sequence>MITGGCLCGAVRFTVSEGPIVGRVCWCRTCQKLGAGGPAVGAAFKSSAVTVTGELRDYESVADSGNKMHRKFCPICGTPLFSQAESRPHLVFIRAGALDDPEIAKPSSTIWVSSAPSWACIDQTLPQVPGQPPPVA</sequence>
<comment type="caution">
    <text evidence="6">The sequence shown here is derived from an EMBL/GenBank/DDBJ whole genome shotgun (WGS) entry which is preliminary data.</text>
</comment>
<dbReference type="PROSITE" id="PS51891">
    <property type="entry name" value="CENP_V_GFA"/>
    <property type="match status" value="1"/>
</dbReference>
<evidence type="ECO:0000313" key="6">
    <source>
        <dbReference type="EMBL" id="MDQ7249594.1"/>
    </source>
</evidence>
<keyword evidence="3" id="KW-0862">Zinc</keyword>
<evidence type="ECO:0000256" key="1">
    <source>
        <dbReference type="ARBA" id="ARBA00005495"/>
    </source>
</evidence>
<dbReference type="EMBL" id="JAUYVI010000005">
    <property type="protein sequence ID" value="MDQ7249594.1"/>
    <property type="molecule type" value="Genomic_DNA"/>
</dbReference>
<gene>
    <name evidence="6" type="ORF">Q8A70_18035</name>
</gene>